<evidence type="ECO:0000313" key="14">
    <source>
        <dbReference type="Proteomes" id="UP000182259"/>
    </source>
</evidence>
<proteinExistence type="inferred from homology"/>
<keyword evidence="11" id="KW-0325">Glycoprotein</keyword>
<gene>
    <name evidence="13" type="ORF">SAMEA4029009_CIC11G00000003033</name>
</gene>
<evidence type="ECO:0000256" key="11">
    <source>
        <dbReference type="ARBA" id="ARBA00023180"/>
    </source>
</evidence>
<keyword evidence="5" id="KW-0808">Transferase</keyword>
<dbReference type="PANTHER" id="PTHR31392:SF1">
    <property type="entry name" value="ALPHA-1,3-MANNOSYLTRANSFERASE MNN1-RELATED"/>
    <property type="match status" value="1"/>
</dbReference>
<keyword evidence="4" id="KW-0328">Glycosyltransferase</keyword>
<keyword evidence="9" id="KW-0333">Golgi apparatus</keyword>
<organism evidence="13 14">
    <name type="scientific">Sungouiella intermedia</name>
    <dbReference type="NCBI Taxonomy" id="45354"/>
    <lineage>
        <taxon>Eukaryota</taxon>
        <taxon>Fungi</taxon>
        <taxon>Dikarya</taxon>
        <taxon>Ascomycota</taxon>
        <taxon>Saccharomycotina</taxon>
        <taxon>Pichiomycetes</taxon>
        <taxon>Metschnikowiaceae</taxon>
        <taxon>Sungouiella</taxon>
    </lineage>
</organism>
<evidence type="ECO:0000256" key="9">
    <source>
        <dbReference type="ARBA" id="ARBA00023034"/>
    </source>
</evidence>
<dbReference type="Proteomes" id="UP000182259">
    <property type="component" value="Chromosome III"/>
</dbReference>
<evidence type="ECO:0000256" key="6">
    <source>
        <dbReference type="ARBA" id="ARBA00022692"/>
    </source>
</evidence>
<keyword evidence="6" id="KW-0812">Transmembrane</keyword>
<feature type="region of interest" description="Disordered" evidence="12">
    <location>
        <begin position="719"/>
        <end position="740"/>
    </location>
</feature>
<accession>A0A1L0BV85</accession>
<dbReference type="GO" id="GO:0006493">
    <property type="term" value="P:protein O-linked glycosylation"/>
    <property type="evidence" value="ECO:0007669"/>
    <property type="project" value="TreeGrafter"/>
</dbReference>
<evidence type="ECO:0000256" key="12">
    <source>
        <dbReference type="SAM" id="MobiDB-lite"/>
    </source>
</evidence>
<dbReference type="GO" id="GO:0000033">
    <property type="term" value="F:alpha-1,3-mannosyltransferase activity"/>
    <property type="evidence" value="ECO:0007669"/>
    <property type="project" value="TreeGrafter"/>
</dbReference>
<evidence type="ECO:0000256" key="5">
    <source>
        <dbReference type="ARBA" id="ARBA00022679"/>
    </source>
</evidence>
<dbReference type="GO" id="GO:0046354">
    <property type="term" value="P:mannan biosynthetic process"/>
    <property type="evidence" value="ECO:0007669"/>
    <property type="project" value="UniProtKB-ARBA"/>
</dbReference>
<sequence length="843" mass="96971">MAKLHKRVVVLLITILVFALGGFQVHRYRISRNPAFLSLMAEEDLALRETFHYPNFSYTLADKFSVTFKGNWQAFSSESKANKCLKFFEFLDSADPNWELRKNLGNGYDKNIVRKLNFMSNEFKKLAQRRTNEGHPDPDKITREDQDNASRLFEEKLAKSMAMEQNMADSTTVLRIFGHCFYGKERLEMDDKLRDIYRRYNKKICPFADSDVAHFEVGNSLFTHNPSDPNFHNGDDVLDYSYRNLKGSGIVISAASRYSRDIVKFIHLLRALGNKLPIQLVYRSDLLAKARKSLMSAAYSTKEELLGEQLSSHKVLKQLFPNLDITTAEFKDREFPIQDITFINAHPAISGKSDFTHYSSKIIALFFSTFENVLLFDADTVPLVPPQTFLEIKEFTDTGAYFFRDRSLRDSNDWVETNFFSKLMPHNSSPLDMAMGVKPVTDHTMGNTYMTGWRHHQEAGLVVIDKKRHFSSLFGLFALALWGEPIKSLIWGDKEMYWLAMSMMGDEDYTFNKYSAASVGDVSEIQNKLYNNTKAVEVCSSHPGHVSKDGVLLWINSGFSFCKKNSFVRDQKHFPFSTFLREVLEKMYDEPLHIRLAVVPPDLPVLRPVTSPPDQTVELSTLLQFKKRRKDIDEQDELRQISTFNPQKGWIKQPGCLAYYYCAYDAVESYSRAGDLDTSGSLFTFTDQQRREYDFLGVIWSSGVKQVIDFKYPDQNLGTSSPVLHSKSQEPTKVSDANSKESDKKLKLYLNIFKSEEDEKGAEVNEDNTQLISLKGELLAGPETSDNKESNNQYKVRKGVTYEDEDNEFEKEKVRERPEHLKNNMNEFINKFFGLQPTASRLE</sequence>
<comment type="similarity">
    <text evidence="3">Belongs to the MNN1/MNT family.</text>
</comment>
<name>A0A1L0BV85_9ASCO</name>
<comment type="subcellular location">
    <subcellularLocation>
        <location evidence="1">Golgi apparatus membrane</location>
        <topology evidence="1">Single-pass type II membrane protein</topology>
    </subcellularLocation>
</comment>
<evidence type="ECO:0000256" key="1">
    <source>
        <dbReference type="ARBA" id="ARBA00004323"/>
    </source>
</evidence>
<evidence type="ECO:0000256" key="4">
    <source>
        <dbReference type="ARBA" id="ARBA00022676"/>
    </source>
</evidence>
<protein>
    <submittedName>
        <fullName evidence="13">CIC11C00000003033</fullName>
    </submittedName>
</protein>
<dbReference type="PANTHER" id="PTHR31392">
    <property type="entry name" value="ALPHA-1,3-MANNOSYLTRANSFERASE MNN1-RELATED"/>
    <property type="match status" value="1"/>
</dbReference>
<evidence type="ECO:0000256" key="3">
    <source>
        <dbReference type="ARBA" id="ARBA00009105"/>
    </source>
</evidence>
<dbReference type="Pfam" id="PF11051">
    <property type="entry name" value="Mannosyl_trans3"/>
    <property type="match status" value="1"/>
</dbReference>
<evidence type="ECO:0000256" key="10">
    <source>
        <dbReference type="ARBA" id="ARBA00023136"/>
    </source>
</evidence>
<evidence type="ECO:0000256" key="8">
    <source>
        <dbReference type="ARBA" id="ARBA00022989"/>
    </source>
</evidence>
<evidence type="ECO:0000313" key="13">
    <source>
        <dbReference type="EMBL" id="SGZ54234.1"/>
    </source>
</evidence>
<keyword evidence="7" id="KW-0735">Signal-anchor</keyword>
<keyword evidence="8" id="KW-1133">Transmembrane helix</keyword>
<evidence type="ECO:0000256" key="2">
    <source>
        <dbReference type="ARBA" id="ARBA00004922"/>
    </source>
</evidence>
<evidence type="ECO:0000256" key="7">
    <source>
        <dbReference type="ARBA" id="ARBA00022968"/>
    </source>
</evidence>
<dbReference type="GO" id="GO:0000139">
    <property type="term" value="C:Golgi membrane"/>
    <property type="evidence" value="ECO:0007669"/>
    <property type="project" value="UniProtKB-SubCell"/>
</dbReference>
<dbReference type="SUPFAM" id="SSF53448">
    <property type="entry name" value="Nucleotide-diphospho-sugar transferases"/>
    <property type="match status" value="1"/>
</dbReference>
<dbReference type="AlphaFoldDB" id="A0A1L0BV85"/>
<comment type="pathway">
    <text evidence="2">Protein modification; protein glycosylation.</text>
</comment>
<keyword evidence="10" id="KW-0472">Membrane</keyword>
<dbReference type="InterPro" id="IPR022751">
    <property type="entry name" value="Alpha_mannosyltransferase"/>
</dbReference>
<dbReference type="InterPro" id="IPR029044">
    <property type="entry name" value="Nucleotide-diphossugar_trans"/>
</dbReference>
<reference evidence="14" key="1">
    <citation type="submission" date="2016-10" db="EMBL/GenBank/DDBJ databases">
        <authorList>
            <person name="Geijer C."/>
            <person name="Jareborg N."/>
            <person name="Dainat J."/>
        </authorList>
    </citation>
    <scope>NUCLEOTIDE SEQUENCE [LARGE SCALE GENOMIC DNA]</scope>
    <source>
        <strain evidence="14">PYCC 4715</strain>
    </source>
</reference>
<dbReference type="EMBL" id="LT635766">
    <property type="protein sequence ID" value="SGZ54234.1"/>
    <property type="molecule type" value="Genomic_DNA"/>
</dbReference>